<dbReference type="EMBL" id="PPTO01000022">
    <property type="protein sequence ID" value="RDB55136.1"/>
    <property type="molecule type" value="Genomic_DNA"/>
</dbReference>
<comment type="caution">
    <text evidence="3">The sequence shown here is derived from an EMBL/GenBank/DDBJ whole genome shotgun (WGS) entry which is preliminary data.</text>
</comment>
<dbReference type="Proteomes" id="UP000253975">
    <property type="component" value="Unassembled WGS sequence"/>
</dbReference>
<dbReference type="GO" id="GO:0016787">
    <property type="term" value="F:hydrolase activity"/>
    <property type="evidence" value="ECO:0007669"/>
    <property type="project" value="UniProtKB-KW"/>
</dbReference>
<dbReference type="CDD" id="cd00840">
    <property type="entry name" value="MPP_Mre11_N"/>
    <property type="match status" value="1"/>
</dbReference>
<dbReference type="InterPro" id="IPR041796">
    <property type="entry name" value="Mre11_N"/>
</dbReference>
<evidence type="ECO:0000313" key="4">
    <source>
        <dbReference type="Proteomes" id="UP000253975"/>
    </source>
</evidence>
<sequence length="421" mass="46507">MTNRITFIHSGDIHLGAPFRGLRDLSPKWADRLTRAIPEAYDRVVDAAIERGVDFVLFAGDEFDTDKPSYAHHRHFLQGLERLRDAQIPVYLIAGNHDPYATWAGLRDQLPENVHMFGSDGPGYVVYERDGEPVAIIAARGFSNRATESDIAEGMTRAAAEAACGVQVPFVVGMLHTGLWMDPYKAPTSEDALYASGMDYWALGHIHKNFRFPKNAAETKIAFCGCAQGRDIKEVGDRGCYAVTLEEGVPNQLEFIACESVEWEQLRVDVSACAGAEDVLGACVRAMFDANYQVICEEMIARVTLVGATPLHGMLATPGYIDEMRDELNERYPSFFCDALIDETTSPLDRDAMRAAGLFEASLLRESAKLASNKQETIEYLQREFAARGLALPADIDRALEGACARAEDMALELLEGREQL</sequence>
<name>A0A369LA96_9ACTN</name>
<dbReference type="Pfam" id="PF00149">
    <property type="entry name" value="Metallophos"/>
    <property type="match status" value="1"/>
</dbReference>
<evidence type="ECO:0000259" key="2">
    <source>
        <dbReference type="Pfam" id="PF00149"/>
    </source>
</evidence>
<dbReference type="SUPFAM" id="SSF56300">
    <property type="entry name" value="Metallo-dependent phosphatases"/>
    <property type="match status" value="1"/>
</dbReference>
<proteinExistence type="predicted"/>
<reference evidence="3 4" key="1">
    <citation type="journal article" date="2018" name="Elife">
        <title>Discovery and characterization of a prevalent human gut bacterial enzyme sufficient for the inactivation of a family of plant toxins.</title>
        <authorList>
            <person name="Koppel N."/>
            <person name="Bisanz J.E."/>
            <person name="Pandelia M.E."/>
            <person name="Turnbaugh P.J."/>
            <person name="Balskus E.P."/>
        </authorList>
    </citation>
    <scope>NUCLEOTIDE SEQUENCE [LARGE SCALE GENOMIC DNA]</scope>
    <source>
        <strain evidence="3 4">OB21 GAM31</strain>
    </source>
</reference>
<dbReference type="InterPro" id="IPR050535">
    <property type="entry name" value="DNA_Repair-Maintenance_Comp"/>
</dbReference>
<protein>
    <submittedName>
        <fullName evidence="3">Metallophosphoesterase</fullName>
    </submittedName>
</protein>
<gene>
    <name evidence="3" type="ORF">C1881_09840</name>
</gene>
<feature type="domain" description="Calcineurin-like phosphoesterase" evidence="2">
    <location>
        <begin position="6"/>
        <end position="208"/>
    </location>
</feature>
<dbReference type="Gene3D" id="3.60.21.10">
    <property type="match status" value="1"/>
</dbReference>
<dbReference type="AlphaFoldDB" id="A0A369LA96"/>
<dbReference type="RefSeq" id="WP_114616343.1">
    <property type="nucleotide sequence ID" value="NZ_PPTO01000022.1"/>
</dbReference>
<dbReference type="InterPro" id="IPR004843">
    <property type="entry name" value="Calcineurin-like_PHP"/>
</dbReference>
<accession>A0A369LA96</accession>
<keyword evidence="1" id="KW-0378">Hydrolase</keyword>
<evidence type="ECO:0000256" key="1">
    <source>
        <dbReference type="ARBA" id="ARBA00022801"/>
    </source>
</evidence>
<evidence type="ECO:0000313" key="3">
    <source>
        <dbReference type="EMBL" id="RDB55136.1"/>
    </source>
</evidence>
<organism evidence="3 4">
    <name type="scientific">Slackia isoflavoniconvertens</name>
    <dbReference type="NCBI Taxonomy" id="572010"/>
    <lineage>
        <taxon>Bacteria</taxon>
        <taxon>Bacillati</taxon>
        <taxon>Actinomycetota</taxon>
        <taxon>Coriobacteriia</taxon>
        <taxon>Eggerthellales</taxon>
        <taxon>Eggerthellaceae</taxon>
        <taxon>Slackia</taxon>
    </lineage>
</organism>
<dbReference type="PANTHER" id="PTHR30337:SF7">
    <property type="entry name" value="PHOSPHOESTERASE"/>
    <property type="match status" value="1"/>
</dbReference>
<dbReference type="InterPro" id="IPR029052">
    <property type="entry name" value="Metallo-depent_PP-like"/>
</dbReference>
<dbReference type="PANTHER" id="PTHR30337">
    <property type="entry name" value="COMPONENT OF ATP-DEPENDENT DSDNA EXONUCLEASE"/>
    <property type="match status" value="1"/>
</dbReference>